<protein>
    <submittedName>
        <fullName evidence="3">Phosphatase PAP2 family protein</fullName>
    </submittedName>
</protein>
<sequence>MTEFLRSLTDLDHRLLLVINHARAPALDRVMTFASQIKVWFPFYALLLGWLVYHFRRRAALLVPLLAATVALADSITSRIFKPWAARPRPCHAADLAAQLYLPDGCGGAFGFMSSHAANAIGLAVFLLFTLPAGRFRLLKAGVFLWALVISYSRVYLAAHYPLDVLGGWLVGATLGAGAGWTFRRWDGRVVAN</sequence>
<dbReference type="PANTHER" id="PTHR14969:SF13">
    <property type="entry name" value="AT30094P"/>
    <property type="match status" value="1"/>
</dbReference>
<dbReference type="InterPro" id="IPR036938">
    <property type="entry name" value="PAP2/HPO_sf"/>
</dbReference>
<comment type="caution">
    <text evidence="3">The sequence shown here is derived from an EMBL/GenBank/DDBJ whole genome shotgun (WGS) entry which is preliminary data.</text>
</comment>
<dbReference type="SMART" id="SM00014">
    <property type="entry name" value="acidPPc"/>
    <property type="match status" value="1"/>
</dbReference>
<feature type="transmembrane region" description="Helical" evidence="1">
    <location>
        <begin position="138"/>
        <end position="159"/>
    </location>
</feature>
<feature type="domain" description="Phosphatidic acid phosphatase type 2/haloperoxidase" evidence="2">
    <location>
        <begin position="62"/>
        <end position="180"/>
    </location>
</feature>
<dbReference type="RefSeq" id="WP_169529496.1">
    <property type="nucleotide sequence ID" value="NZ_JABBGH010000001.1"/>
</dbReference>
<gene>
    <name evidence="3" type="ORF">HHL22_03080</name>
</gene>
<proteinExistence type="predicted"/>
<feature type="transmembrane region" description="Helical" evidence="1">
    <location>
        <begin position="60"/>
        <end position="81"/>
    </location>
</feature>
<feature type="transmembrane region" description="Helical" evidence="1">
    <location>
        <begin position="33"/>
        <end position="53"/>
    </location>
</feature>
<reference evidence="3 4" key="1">
    <citation type="submission" date="2020-04" db="EMBL/GenBank/DDBJ databases">
        <title>Hymenobacter polaris sp. nov., isolated from Arctic soil.</title>
        <authorList>
            <person name="Dahal R.H."/>
        </authorList>
    </citation>
    <scope>NUCLEOTIDE SEQUENCE [LARGE SCALE GENOMIC DNA]</scope>
    <source>
        <strain evidence="3 4">RP-2-7</strain>
    </source>
</reference>
<keyword evidence="1" id="KW-1133">Transmembrane helix</keyword>
<dbReference type="Pfam" id="PF01569">
    <property type="entry name" value="PAP2"/>
    <property type="match status" value="1"/>
</dbReference>
<evidence type="ECO:0000313" key="3">
    <source>
        <dbReference type="EMBL" id="NML64180.1"/>
    </source>
</evidence>
<dbReference type="Proteomes" id="UP000559626">
    <property type="component" value="Unassembled WGS sequence"/>
</dbReference>
<feature type="transmembrane region" description="Helical" evidence="1">
    <location>
        <begin position="165"/>
        <end position="183"/>
    </location>
</feature>
<name>A0A7Y0AB98_9BACT</name>
<evidence type="ECO:0000256" key="1">
    <source>
        <dbReference type="SAM" id="Phobius"/>
    </source>
</evidence>
<keyword evidence="4" id="KW-1185">Reference proteome</keyword>
<evidence type="ECO:0000259" key="2">
    <source>
        <dbReference type="SMART" id="SM00014"/>
    </source>
</evidence>
<dbReference type="SUPFAM" id="SSF48317">
    <property type="entry name" value="Acid phosphatase/Vanadium-dependent haloperoxidase"/>
    <property type="match status" value="1"/>
</dbReference>
<dbReference type="Gene3D" id="1.20.144.10">
    <property type="entry name" value="Phosphatidic acid phosphatase type 2/haloperoxidase"/>
    <property type="match status" value="1"/>
</dbReference>
<evidence type="ECO:0000313" key="4">
    <source>
        <dbReference type="Proteomes" id="UP000559626"/>
    </source>
</evidence>
<dbReference type="AlphaFoldDB" id="A0A7Y0AB98"/>
<keyword evidence="1" id="KW-0472">Membrane</keyword>
<accession>A0A7Y0AB98</accession>
<organism evidence="3 4">
    <name type="scientific">Hymenobacter polaris</name>
    <dbReference type="NCBI Taxonomy" id="2682546"/>
    <lineage>
        <taxon>Bacteria</taxon>
        <taxon>Pseudomonadati</taxon>
        <taxon>Bacteroidota</taxon>
        <taxon>Cytophagia</taxon>
        <taxon>Cytophagales</taxon>
        <taxon>Hymenobacteraceae</taxon>
        <taxon>Hymenobacter</taxon>
    </lineage>
</organism>
<feature type="transmembrane region" description="Helical" evidence="1">
    <location>
        <begin position="109"/>
        <end position="131"/>
    </location>
</feature>
<dbReference type="InterPro" id="IPR000326">
    <property type="entry name" value="PAP2/HPO"/>
</dbReference>
<dbReference type="EMBL" id="JABBGH010000001">
    <property type="protein sequence ID" value="NML64180.1"/>
    <property type="molecule type" value="Genomic_DNA"/>
</dbReference>
<keyword evidence="1" id="KW-0812">Transmembrane</keyword>
<dbReference type="PANTHER" id="PTHR14969">
    <property type="entry name" value="SPHINGOSINE-1-PHOSPHATE PHOSPHOHYDROLASE"/>
    <property type="match status" value="1"/>
</dbReference>